<keyword evidence="6" id="KW-1185">Reference proteome</keyword>
<dbReference type="InterPro" id="IPR035897">
    <property type="entry name" value="Toll_tir_struct_dom_sf"/>
</dbReference>
<evidence type="ECO:0000256" key="2">
    <source>
        <dbReference type="ARBA" id="ARBA00022737"/>
    </source>
</evidence>
<dbReference type="Pfam" id="PF24681">
    <property type="entry name" value="Kelch_KLHDC2_KLHL20_DRC7"/>
    <property type="match status" value="1"/>
</dbReference>
<evidence type="ECO:0000313" key="6">
    <source>
        <dbReference type="Proteomes" id="UP001642483"/>
    </source>
</evidence>
<accession>A0ABP0EX64</accession>
<dbReference type="Pfam" id="PF13676">
    <property type="entry name" value="TIR_2"/>
    <property type="match status" value="1"/>
</dbReference>
<dbReference type="PANTHER" id="PTHR46260:SF3">
    <property type="entry name" value="RING-TYPE DOMAIN-CONTAINING PROTEIN"/>
    <property type="match status" value="1"/>
</dbReference>
<keyword evidence="2" id="KW-0677">Repeat</keyword>
<dbReference type="EMBL" id="CAWYQH010000001">
    <property type="protein sequence ID" value="CAK8672040.1"/>
    <property type="molecule type" value="Genomic_DNA"/>
</dbReference>
<name>A0ABP0EX64_CLALP</name>
<feature type="domain" description="TIR" evidence="4">
    <location>
        <begin position="67"/>
        <end position="188"/>
    </location>
</feature>
<evidence type="ECO:0000259" key="4">
    <source>
        <dbReference type="Pfam" id="PF13676"/>
    </source>
</evidence>
<keyword evidence="3" id="KW-0472">Membrane</keyword>
<gene>
    <name evidence="5" type="ORF">CVLEPA_LOCUS1044</name>
</gene>
<keyword evidence="3" id="KW-0812">Transmembrane</keyword>
<comment type="caution">
    <text evidence="5">The sequence shown here is derived from an EMBL/GenBank/DDBJ whole genome shotgun (WGS) entry which is preliminary data.</text>
</comment>
<keyword evidence="3" id="KW-1133">Transmembrane helix</keyword>
<dbReference type="InterPro" id="IPR011043">
    <property type="entry name" value="Gal_Oxase/kelch_b-propeller"/>
</dbReference>
<sequence>MNVWITFFNDAAVPLVTLAVVLITSTIFLRKCLRKGKKMEEFSKKPQKAIQAEEVDGPIRSTDKSHIMISYNWQASHRLAKKVYDRLQEKDYNVWFDQGNLKGALYEKMQEAVDNAFVILMFVSKNYENSANCRREAFYAADIKKPIIPIHEDYEPQGKPKGVRLITAGEIYYKFNNDNFDENFEELCKGINEKMSKKEISPKEKAMRDWRILMLGGQPNARNVVEIFNLNETETATYKSIPENQGMKAACSILLNRCVYFIGGCEINKFVMKSSKGVRVLNLKEKKPDWANAESMNEERCFMGAAVLRGKIYVVGGSNGKKVLSSGESFDPDDEKWTNMPDMKQPRREHQIVACKGNLYALGGRTDSYEDPISTVERLNLFNETNKWEMFDCPGNLPRNLFAAVGVNDEIYVIGGYSTNGKLLKSVKKCKVSEETPAWKEVDSLEKERGECSACVIENKIYVFGGRDSNGKTVDSIERYNTEDEKPRWQKVGNIPQEAMRSRLHAAVVV</sequence>
<evidence type="ECO:0000313" key="5">
    <source>
        <dbReference type="EMBL" id="CAK8672040.1"/>
    </source>
</evidence>
<reference evidence="5 6" key="1">
    <citation type="submission" date="2024-02" db="EMBL/GenBank/DDBJ databases">
        <authorList>
            <person name="Daric V."/>
            <person name="Darras S."/>
        </authorList>
    </citation>
    <scope>NUCLEOTIDE SEQUENCE [LARGE SCALE GENOMIC DNA]</scope>
</reference>
<dbReference type="Pfam" id="PF01344">
    <property type="entry name" value="Kelch_1"/>
    <property type="match status" value="1"/>
</dbReference>
<dbReference type="Gene3D" id="2.120.10.80">
    <property type="entry name" value="Kelch-type beta propeller"/>
    <property type="match status" value="2"/>
</dbReference>
<dbReference type="Proteomes" id="UP001642483">
    <property type="component" value="Unassembled WGS sequence"/>
</dbReference>
<dbReference type="PANTHER" id="PTHR46260">
    <property type="entry name" value="RING-TYPE DOMAIN-CONTAINING PROTEIN"/>
    <property type="match status" value="1"/>
</dbReference>
<protein>
    <recommendedName>
        <fullName evidence="4">TIR domain-containing protein</fullName>
    </recommendedName>
</protein>
<dbReference type="InterPro" id="IPR000157">
    <property type="entry name" value="TIR_dom"/>
</dbReference>
<dbReference type="SMART" id="SM00612">
    <property type="entry name" value="Kelch"/>
    <property type="match status" value="5"/>
</dbReference>
<feature type="transmembrane region" description="Helical" evidence="3">
    <location>
        <begin position="12"/>
        <end position="29"/>
    </location>
</feature>
<keyword evidence="1" id="KW-0880">Kelch repeat</keyword>
<dbReference type="SUPFAM" id="SSF52200">
    <property type="entry name" value="Toll/Interleukin receptor TIR domain"/>
    <property type="match status" value="1"/>
</dbReference>
<proteinExistence type="predicted"/>
<dbReference type="InterPro" id="IPR015915">
    <property type="entry name" value="Kelch-typ_b-propeller"/>
</dbReference>
<dbReference type="InterPro" id="IPR006652">
    <property type="entry name" value="Kelch_1"/>
</dbReference>
<evidence type="ECO:0000256" key="1">
    <source>
        <dbReference type="ARBA" id="ARBA00022441"/>
    </source>
</evidence>
<organism evidence="5 6">
    <name type="scientific">Clavelina lepadiformis</name>
    <name type="common">Light-bulb sea squirt</name>
    <name type="synonym">Ascidia lepadiformis</name>
    <dbReference type="NCBI Taxonomy" id="159417"/>
    <lineage>
        <taxon>Eukaryota</taxon>
        <taxon>Metazoa</taxon>
        <taxon>Chordata</taxon>
        <taxon>Tunicata</taxon>
        <taxon>Ascidiacea</taxon>
        <taxon>Aplousobranchia</taxon>
        <taxon>Clavelinidae</taxon>
        <taxon>Clavelina</taxon>
    </lineage>
</organism>
<dbReference type="SUPFAM" id="SSF50965">
    <property type="entry name" value="Galactose oxidase, central domain"/>
    <property type="match status" value="1"/>
</dbReference>
<evidence type="ECO:0000256" key="3">
    <source>
        <dbReference type="SAM" id="Phobius"/>
    </source>
</evidence>
<dbReference type="InterPro" id="IPR051746">
    <property type="entry name" value="Kelch_domain_containing_8"/>
</dbReference>
<dbReference type="Gene3D" id="3.40.50.10140">
    <property type="entry name" value="Toll/interleukin-1 receptor homology (TIR) domain"/>
    <property type="match status" value="1"/>
</dbReference>